<keyword evidence="1" id="KW-0378">Hydrolase</keyword>
<dbReference type="InterPro" id="IPR003594">
    <property type="entry name" value="HATPase_dom"/>
</dbReference>
<dbReference type="Pfam" id="PF07228">
    <property type="entry name" value="SpoIIE"/>
    <property type="match status" value="1"/>
</dbReference>
<dbReference type="PANTHER" id="PTHR43156:SF2">
    <property type="entry name" value="STAGE II SPORULATION PROTEIN E"/>
    <property type="match status" value="1"/>
</dbReference>
<dbReference type="PROSITE" id="PS50112">
    <property type="entry name" value="PAS"/>
    <property type="match status" value="1"/>
</dbReference>
<dbReference type="InterPro" id="IPR001932">
    <property type="entry name" value="PPM-type_phosphatase-like_dom"/>
</dbReference>
<dbReference type="InterPro" id="IPR036457">
    <property type="entry name" value="PPM-type-like_dom_sf"/>
</dbReference>
<accession>A0A117PH59</accession>
<dbReference type="STRING" id="146536.AQI70_09240"/>
<dbReference type="CDD" id="cd00130">
    <property type="entry name" value="PAS"/>
    <property type="match status" value="1"/>
</dbReference>
<dbReference type="Gene3D" id="3.30.565.10">
    <property type="entry name" value="Histidine kinase-like ATPase, C-terminal domain"/>
    <property type="match status" value="1"/>
</dbReference>
<dbReference type="CDD" id="cd16936">
    <property type="entry name" value="HATPase_RsbW-like"/>
    <property type="match status" value="1"/>
</dbReference>
<dbReference type="Gene3D" id="3.30.450.20">
    <property type="entry name" value="PAS domain"/>
    <property type="match status" value="1"/>
</dbReference>
<dbReference type="InterPro" id="IPR036890">
    <property type="entry name" value="HATPase_C_sf"/>
</dbReference>
<comment type="caution">
    <text evidence="3">The sequence shown here is derived from an EMBL/GenBank/DDBJ whole genome shotgun (WGS) entry which is preliminary data.</text>
</comment>
<evidence type="ECO:0000256" key="1">
    <source>
        <dbReference type="ARBA" id="ARBA00022801"/>
    </source>
</evidence>
<keyword evidence="4" id="KW-1185">Reference proteome</keyword>
<dbReference type="SUPFAM" id="SSF55785">
    <property type="entry name" value="PYP-like sensor domain (PAS domain)"/>
    <property type="match status" value="1"/>
</dbReference>
<dbReference type="Proteomes" id="UP000054024">
    <property type="component" value="Unassembled WGS sequence"/>
</dbReference>
<dbReference type="FunFam" id="3.30.450.40:FF:000035">
    <property type="entry name" value="PAS sensor protein"/>
    <property type="match status" value="1"/>
</dbReference>
<dbReference type="InterPro" id="IPR052016">
    <property type="entry name" value="Bact_Sigma-Reg"/>
</dbReference>
<dbReference type="SUPFAM" id="SSF55781">
    <property type="entry name" value="GAF domain-like"/>
    <property type="match status" value="1"/>
</dbReference>
<dbReference type="Gene3D" id="3.30.450.40">
    <property type="match status" value="1"/>
</dbReference>
<dbReference type="InterPro" id="IPR035965">
    <property type="entry name" value="PAS-like_dom_sf"/>
</dbReference>
<dbReference type="SMART" id="SM00331">
    <property type="entry name" value="PP2C_SIG"/>
    <property type="match status" value="1"/>
</dbReference>
<proteinExistence type="predicted"/>
<feature type="domain" description="PAS" evidence="2">
    <location>
        <begin position="22"/>
        <end position="49"/>
    </location>
</feature>
<name>A0A117PH59_9ACTN</name>
<dbReference type="NCBIfam" id="TIGR00229">
    <property type="entry name" value="sensory_box"/>
    <property type="match status" value="1"/>
</dbReference>
<dbReference type="FunFam" id="3.60.40.10:FF:000031">
    <property type="entry name" value="PAS sensor protein"/>
    <property type="match status" value="1"/>
</dbReference>
<reference evidence="3 4" key="1">
    <citation type="submission" date="2015-10" db="EMBL/GenBank/DDBJ databases">
        <title>Draft genome sequence of Streptomyces curacoi DSM 40107, type strain for the species Streptomyces curacoi.</title>
        <authorList>
            <person name="Ruckert C."/>
            <person name="Winkler A."/>
            <person name="Kalinowski J."/>
            <person name="Kampfer P."/>
            <person name="Glaeser S."/>
        </authorList>
    </citation>
    <scope>NUCLEOTIDE SEQUENCE [LARGE SCALE GENOMIC DNA]</scope>
    <source>
        <strain evidence="3 4">DSM 40107</strain>
    </source>
</reference>
<organism evidence="3 4">
    <name type="scientific">Streptomyces curacoi</name>
    <dbReference type="NCBI Taxonomy" id="146536"/>
    <lineage>
        <taxon>Bacteria</taxon>
        <taxon>Bacillati</taxon>
        <taxon>Actinomycetota</taxon>
        <taxon>Actinomycetes</taxon>
        <taxon>Kitasatosporales</taxon>
        <taxon>Streptomycetaceae</taxon>
        <taxon>Streptomyces</taxon>
    </lineage>
</organism>
<gene>
    <name evidence="3" type="ORF">AQI70_09240</name>
</gene>
<dbReference type="EMBL" id="LMWJ01000005">
    <property type="protein sequence ID" value="KUM79536.1"/>
    <property type="molecule type" value="Genomic_DNA"/>
</dbReference>
<dbReference type="FunFam" id="3.30.565.10:FF:000028">
    <property type="entry name" value="PAS sensor protein"/>
    <property type="match status" value="1"/>
</dbReference>
<dbReference type="GO" id="GO:0016791">
    <property type="term" value="F:phosphatase activity"/>
    <property type="evidence" value="ECO:0007669"/>
    <property type="project" value="TreeGrafter"/>
</dbReference>
<evidence type="ECO:0000313" key="3">
    <source>
        <dbReference type="EMBL" id="KUM79536.1"/>
    </source>
</evidence>
<dbReference type="InterPro" id="IPR003018">
    <property type="entry name" value="GAF"/>
</dbReference>
<evidence type="ECO:0000259" key="2">
    <source>
        <dbReference type="PROSITE" id="PS50112"/>
    </source>
</evidence>
<dbReference type="InterPro" id="IPR029016">
    <property type="entry name" value="GAF-like_dom_sf"/>
</dbReference>
<dbReference type="AlphaFoldDB" id="A0A117PH59"/>
<sequence length="792" mass="84070">MATFDQELGHYGWSPDAATATISLEGVVTGWSEGARRLLGYRASEAVGRAAADLLVDREATGFTAVGSQEWTGTAALRHRDGHRVELTLHARPLLDRADATQAFVVTAATGTAGSARDRRMLEWAFAQSSIALSTYNASSDSWRLNSGARADPLGDARSDEGFLRCVRRVAEEAVPMRYEVFTPAPPSSAAARRRSWIVELWPVRDPGSGEVAGVGTAAFDSSEQYAARQRLALLNEAGTRVGTTLNVGRTAQELADLAVPRLADFASVDLLDSVMRGEEPVPGPVDAAVVLRRVAHQSVTEGADVPEAAVELGGIDTYPPFSPPARSLAGGRPVLSGKEDPDFTRWVAAHEARAAVVREHGFHSVMAVPLRARGIILGVAVFVRAKGSPPFQQDDLVLAEELAGRAAVGVDNARRYTRERTNALTLQRSLLPRDLPQQAAVEVAYRYLPAGTGAGVGGDWFDVVPLSGTRVALVVGDVVGHGIHASATMGRLRTAVRTLADVDLPPDELLTHLDDLVTHLTSDDDNIVRDLPYTGGVGATCLYAVYDPVSRICTLASAGHVPPAVLLPDGSVSIVRLTPGPLLGVGGLPFEATELELPEGSLLAFYTDGLIARDRDVGLGLERLCQALAATVPSLEASCDAVLDALLPESPADDVALLLARTRALHADQVAAWALPSDPAIVADARAQASRQLAAWGLQEAAFVTELVVSELVTNAIRYGDVPIGLRLIRDRTLICEVSDASSTAPHLRRARTYDEGGRGLHMVAQLTQGWGTRQTPTGKTIWAEQPLPVG</sequence>
<dbReference type="SUPFAM" id="SSF81606">
    <property type="entry name" value="PP2C-like"/>
    <property type="match status" value="1"/>
</dbReference>
<dbReference type="RefSeq" id="WP_062146286.1">
    <property type="nucleotide sequence ID" value="NZ_KQ947985.1"/>
</dbReference>
<dbReference type="Pfam" id="PF01590">
    <property type="entry name" value="GAF"/>
    <property type="match status" value="1"/>
</dbReference>
<dbReference type="Pfam" id="PF13581">
    <property type="entry name" value="HATPase_c_2"/>
    <property type="match status" value="1"/>
</dbReference>
<dbReference type="SMART" id="SM00065">
    <property type="entry name" value="GAF"/>
    <property type="match status" value="1"/>
</dbReference>
<dbReference type="InterPro" id="IPR000014">
    <property type="entry name" value="PAS"/>
</dbReference>
<evidence type="ECO:0000313" key="4">
    <source>
        <dbReference type="Proteomes" id="UP000054024"/>
    </source>
</evidence>
<dbReference type="PANTHER" id="PTHR43156">
    <property type="entry name" value="STAGE II SPORULATION PROTEIN E-RELATED"/>
    <property type="match status" value="1"/>
</dbReference>
<protein>
    <submittedName>
        <fullName evidence="3">PAS sensor protein</fullName>
    </submittedName>
</protein>
<dbReference type="Gene3D" id="3.60.40.10">
    <property type="entry name" value="PPM-type phosphatase domain"/>
    <property type="match status" value="1"/>
</dbReference>